<dbReference type="NCBIfam" id="NF002325">
    <property type="entry name" value="PRK01278.1"/>
    <property type="match status" value="1"/>
</dbReference>
<dbReference type="Pfam" id="PF00202">
    <property type="entry name" value="Aminotran_3"/>
    <property type="match status" value="1"/>
</dbReference>
<dbReference type="GO" id="GO:0003992">
    <property type="term" value="F:N2-acetyl-L-ornithine:2-oxoglutarate 5-aminotransferase activity"/>
    <property type="evidence" value="ECO:0007669"/>
    <property type="project" value="UniProtKB-UniRule"/>
</dbReference>
<dbReference type="InterPro" id="IPR015424">
    <property type="entry name" value="PyrdxlP-dep_Trfase"/>
</dbReference>
<dbReference type="EMBL" id="CP027668">
    <property type="protein sequence ID" value="AVO46112.1"/>
    <property type="molecule type" value="Genomic_DNA"/>
</dbReference>
<accession>A0A2S0ND71</accession>
<dbReference type="RefSeq" id="WP_106749453.1">
    <property type="nucleotide sequence ID" value="NZ_CP027668.1"/>
</dbReference>
<dbReference type="Proteomes" id="UP000237889">
    <property type="component" value="Chromosome"/>
</dbReference>
<gene>
    <name evidence="5" type="primary">argD</name>
    <name evidence="6" type="ORF">C6569_14100</name>
</gene>
<keyword evidence="1 5" id="KW-0055">Arginine biosynthesis</keyword>
<dbReference type="InterPro" id="IPR050103">
    <property type="entry name" value="Class-III_PLP-dep_AT"/>
</dbReference>
<evidence type="ECO:0000256" key="2">
    <source>
        <dbReference type="ARBA" id="ARBA00022576"/>
    </source>
</evidence>
<keyword evidence="4 5" id="KW-0663">Pyridoxal phosphate</keyword>
<reference evidence="6 7" key="1">
    <citation type="submission" date="2018-03" db="EMBL/GenBank/DDBJ databases">
        <title>Genome sequencing of Phreatobacter sp.</title>
        <authorList>
            <person name="Kim S.-J."/>
            <person name="Heo J."/>
            <person name="Kwon S.-W."/>
        </authorList>
    </citation>
    <scope>NUCLEOTIDE SEQUENCE [LARGE SCALE GENOMIC DNA]</scope>
    <source>
        <strain evidence="6 7">S-12</strain>
    </source>
</reference>
<keyword evidence="5" id="KW-0963">Cytoplasm</keyword>
<evidence type="ECO:0000256" key="3">
    <source>
        <dbReference type="ARBA" id="ARBA00022679"/>
    </source>
</evidence>
<dbReference type="HAMAP" id="MF_01107">
    <property type="entry name" value="ArgD_aminotrans_3"/>
    <property type="match status" value="1"/>
</dbReference>
<dbReference type="Gene3D" id="3.90.1150.10">
    <property type="entry name" value="Aspartate Aminotransferase, domain 1"/>
    <property type="match status" value="1"/>
</dbReference>
<dbReference type="InterPro" id="IPR049704">
    <property type="entry name" value="Aminotrans_3_PPA_site"/>
</dbReference>
<feature type="binding site" evidence="5">
    <location>
        <position position="129"/>
    </location>
    <ligand>
        <name>pyridoxal 5'-phosphate</name>
        <dbReference type="ChEBI" id="CHEBI:597326"/>
    </ligand>
</feature>
<comment type="cofactor">
    <cofactor evidence="5">
        <name>pyridoxal 5'-phosphate</name>
        <dbReference type="ChEBI" id="CHEBI:597326"/>
    </cofactor>
    <text evidence="5">Binds 1 pyridoxal phosphate per subunit.</text>
</comment>
<proteinExistence type="inferred from homology"/>
<organism evidence="6 7">
    <name type="scientific">Phreatobacter cathodiphilus</name>
    <dbReference type="NCBI Taxonomy" id="1868589"/>
    <lineage>
        <taxon>Bacteria</taxon>
        <taxon>Pseudomonadati</taxon>
        <taxon>Pseudomonadota</taxon>
        <taxon>Alphaproteobacteria</taxon>
        <taxon>Hyphomicrobiales</taxon>
        <taxon>Phreatobacteraceae</taxon>
        <taxon>Phreatobacter</taxon>
    </lineage>
</organism>
<keyword evidence="3 5" id="KW-0808">Transferase</keyword>
<comment type="miscellaneous">
    <text evidence="5">May also have succinyldiaminopimelate aminotransferase activity, thus carrying out the corresponding step in lysine biosynthesis.</text>
</comment>
<evidence type="ECO:0000256" key="5">
    <source>
        <dbReference type="HAMAP-Rule" id="MF_01107"/>
    </source>
</evidence>
<dbReference type="GO" id="GO:0006526">
    <property type="term" value="P:L-arginine biosynthetic process"/>
    <property type="evidence" value="ECO:0007669"/>
    <property type="project" value="UniProtKB-UniRule"/>
</dbReference>
<evidence type="ECO:0000256" key="1">
    <source>
        <dbReference type="ARBA" id="ARBA00022571"/>
    </source>
</evidence>
<evidence type="ECO:0000256" key="4">
    <source>
        <dbReference type="ARBA" id="ARBA00022898"/>
    </source>
</evidence>
<comment type="pathway">
    <text evidence="5">Amino-acid biosynthesis; L-arginine biosynthesis; N(2)-acetyl-L-ornithine from L-glutamate: step 4/4.</text>
</comment>
<dbReference type="InterPro" id="IPR005814">
    <property type="entry name" value="Aminotrans_3"/>
</dbReference>
<dbReference type="Gene3D" id="3.40.640.10">
    <property type="entry name" value="Type I PLP-dependent aspartate aminotransferase-like (Major domain)"/>
    <property type="match status" value="1"/>
</dbReference>
<dbReference type="GO" id="GO:0005737">
    <property type="term" value="C:cytoplasm"/>
    <property type="evidence" value="ECO:0007669"/>
    <property type="project" value="UniProtKB-SubCell"/>
</dbReference>
<keyword evidence="5" id="KW-0028">Amino-acid biosynthesis</keyword>
<dbReference type="OrthoDB" id="9801834at2"/>
<dbReference type="GO" id="GO:0030170">
    <property type="term" value="F:pyridoxal phosphate binding"/>
    <property type="evidence" value="ECO:0007669"/>
    <property type="project" value="InterPro"/>
</dbReference>
<feature type="binding site" evidence="5">
    <location>
        <begin position="96"/>
        <end position="97"/>
    </location>
    <ligand>
        <name>pyridoxal 5'-phosphate</name>
        <dbReference type="ChEBI" id="CHEBI:597326"/>
    </ligand>
</feature>
<feature type="binding site" evidence="5">
    <location>
        <position position="271"/>
    </location>
    <ligand>
        <name>N(2)-acetyl-L-ornithine</name>
        <dbReference type="ChEBI" id="CHEBI:57805"/>
    </ligand>
</feature>
<dbReference type="PIRSF" id="PIRSF000521">
    <property type="entry name" value="Transaminase_4ab_Lys_Orn"/>
    <property type="match status" value="1"/>
</dbReference>
<dbReference type="InterPro" id="IPR015422">
    <property type="entry name" value="PyrdxlP-dep_Trfase_small"/>
</dbReference>
<name>A0A2S0ND71_9HYPH</name>
<dbReference type="UniPathway" id="UPA00068">
    <property type="reaction ID" value="UER00109"/>
</dbReference>
<dbReference type="AlphaFoldDB" id="A0A2S0ND71"/>
<keyword evidence="2 5" id="KW-0032">Aminotransferase</keyword>
<dbReference type="InterPro" id="IPR004636">
    <property type="entry name" value="AcOrn/SuccOrn_fam"/>
</dbReference>
<feature type="modified residue" description="N6-(pyridoxal phosphate)lysine" evidence="5">
    <location>
        <position position="243"/>
    </location>
</feature>
<comment type="subcellular location">
    <subcellularLocation>
        <location evidence="5">Cytoplasm</location>
    </subcellularLocation>
</comment>
<evidence type="ECO:0000313" key="6">
    <source>
        <dbReference type="EMBL" id="AVO46112.1"/>
    </source>
</evidence>
<dbReference type="PANTHER" id="PTHR11986">
    <property type="entry name" value="AMINOTRANSFERASE CLASS III"/>
    <property type="match status" value="1"/>
</dbReference>
<dbReference type="FunFam" id="3.40.640.10:FF:000004">
    <property type="entry name" value="Acetylornithine aminotransferase"/>
    <property type="match status" value="1"/>
</dbReference>
<dbReference type="PANTHER" id="PTHR11986:SF113">
    <property type="entry name" value="SUCCINYLORNITHINE TRANSAMINASE"/>
    <property type="match status" value="1"/>
</dbReference>
<protein>
    <recommendedName>
        <fullName evidence="5">Acetylornithine aminotransferase</fullName>
        <shortName evidence="5">ACOAT</shortName>
        <ecNumber evidence="5">2.6.1.11</ecNumber>
    </recommendedName>
</protein>
<dbReference type="PROSITE" id="PS00600">
    <property type="entry name" value="AA_TRANSFER_CLASS_3"/>
    <property type="match status" value="1"/>
</dbReference>
<dbReference type="NCBIfam" id="TIGR00707">
    <property type="entry name" value="argD"/>
    <property type="match status" value="1"/>
</dbReference>
<comment type="subunit">
    <text evidence="5">Homodimer.</text>
</comment>
<dbReference type="SUPFAM" id="SSF53383">
    <property type="entry name" value="PLP-dependent transferases"/>
    <property type="match status" value="1"/>
</dbReference>
<feature type="binding site" evidence="5">
    <location>
        <begin position="214"/>
        <end position="217"/>
    </location>
    <ligand>
        <name>pyridoxal 5'-phosphate</name>
        <dbReference type="ChEBI" id="CHEBI:597326"/>
    </ligand>
</feature>
<dbReference type="InterPro" id="IPR015421">
    <property type="entry name" value="PyrdxlP-dep_Trfase_major"/>
</dbReference>
<feature type="binding site" evidence="5">
    <location>
        <position position="132"/>
    </location>
    <ligand>
        <name>N(2)-acetyl-L-ornithine</name>
        <dbReference type="ChEBI" id="CHEBI:57805"/>
    </ligand>
</feature>
<comment type="similarity">
    <text evidence="5">Belongs to the class-III pyridoxal-phosphate-dependent aminotransferase family. ArgD subfamily.</text>
</comment>
<keyword evidence="7" id="KW-1185">Reference proteome</keyword>
<evidence type="ECO:0000313" key="7">
    <source>
        <dbReference type="Proteomes" id="UP000237889"/>
    </source>
</evidence>
<sequence>MITPLMPNYARTELAFERGEGCWLVTADGRRVLDFGAGIAVNSLGHSHPHLVEALVQQAQKVWHVSNLHNVPEAERLAKRLIEATFADSVLFCNSGAEANEGAIKMARKYHAVRGEENRYRIITFEGAFHGRTLATIAAGGQKKYLEGFGPKVEGFDQVPFGDRKALEAMIGPDTAALMIEPIQGEGGLREVPTEELRYLRELCDANGLLLIFDEVQTGVGRTGKLFAHEWAGVTPDIMAIAKGIGGGFPMGAVLAVEKCAAVFTPGTHGTTFGGNPLAAAVGNAVLDVILAPGFLEEVQRKALLFKQKLAGLVDQHPKVFESVRGAGLLTGLKCVVPNGDVTAEARREGLLVVPAGDNVIRLIPPLIVSDAEIDLAVGMLDKAAASLEAQMVKGAAE</sequence>
<dbReference type="EC" id="2.6.1.11" evidence="5"/>
<feature type="binding site" evidence="5">
    <location>
        <position position="272"/>
    </location>
    <ligand>
        <name>pyridoxal 5'-phosphate</name>
        <dbReference type="ChEBI" id="CHEBI:597326"/>
    </ligand>
</feature>
<dbReference type="KEGG" id="phr:C6569_14100"/>
<dbReference type="CDD" id="cd00610">
    <property type="entry name" value="OAT_like"/>
    <property type="match status" value="1"/>
</dbReference>
<comment type="catalytic activity">
    <reaction evidence="5">
        <text>N(2)-acetyl-L-ornithine + 2-oxoglutarate = N-acetyl-L-glutamate 5-semialdehyde + L-glutamate</text>
        <dbReference type="Rhea" id="RHEA:18049"/>
        <dbReference type="ChEBI" id="CHEBI:16810"/>
        <dbReference type="ChEBI" id="CHEBI:29123"/>
        <dbReference type="ChEBI" id="CHEBI:29985"/>
        <dbReference type="ChEBI" id="CHEBI:57805"/>
        <dbReference type="EC" id="2.6.1.11"/>
    </reaction>
</comment>
<dbReference type="GO" id="GO:0042802">
    <property type="term" value="F:identical protein binding"/>
    <property type="evidence" value="ECO:0007669"/>
    <property type="project" value="TreeGrafter"/>
</dbReference>